<dbReference type="GO" id="GO:0016853">
    <property type="term" value="F:isomerase activity"/>
    <property type="evidence" value="ECO:0007669"/>
    <property type="project" value="UniProtKB-KW"/>
</dbReference>
<dbReference type="Gene3D" id="3.10.290.10">
    <property type="entry name" value="RNA-binding S4 domain"/>
    <property type="match status" value="1"/>
</dbReference>
<reference evidence="8" key="1">
    <citation type="submission" date="2023-07" db="EMBL/GenBank/DDBJ databases">
        <title>30 novel species of actinomycetes from the DSMZ collection.</title>
        <authorList>
            <person name="Nouioui I."/>
        </authorList>
    </citation>
    <scope>NUCLEOTIDE SEQUENCE [LARGE SCALE GENOMIC DNA]</scope>
    <source>
        <strain evidence="8">DSM 44399</strain>
    </source>
</reference>
<dbReference type="Gene3D" id="3.30.2350.10">
    <property type="entry name" value="Pseudouridine synthase"/>
    <property type="match status" value="1"/>
</dbReference>
<dbReference type="EMBL" id="JAVREH010000022">
    <property type="protein sequence ID" value="MDT0262800.1"/>
    <property type="molecule type" value="Genomic_DNA"/>
</dbReference>
<evidence type="ECO:0000256" key="3">
    <source>
        <dbReference type="PROSITE-ProRule" id="PRU00182"/>
    </source>
</evidence>
<dbReference type="InterPro" id="IPR050343">
    <property type="entry name" value="RsuA_PseudoU_synthase"/>
</dbReference>
<sequence>MSFDDADSEPGADSEPRPDSKPRADGEPGGVRLQKVLAAAGIGSRRACEQLIAEGKVSVDGRGVAELGARVDPGTAVVRVNGKRVNLRTDLVYLALNKPRGMVTAMSDPHGRPNVGDVVAHLPQRLFHVGRLDADTEGLLILTNDGEFAQRLAHPSYEVVKTYIAEVPGVVDRGLGARLRAGIELDDGPVQVDDFRVLDSSADRSLVQVSLHEGRNHIVRRMLDAVRYPVGKLVRVAVGPVRLHDQRPGTLRELTSAELGELFRQLQL</sequence>
<accession>A0ABU2JCT6</accession>
<dbReference type="CDD" id="cd02870">
    <property type="entry name" value="PseudoU_synth_RsuA_like"/>
    <property type="match status" value="1"/>
</dbReference>
<feature type="region of interest" description="Disordered" evidence="5">
    <location>
        <begin position="1"/>
        <end position="31"/>
    </location>
</feature>
<dbReference type="InterPro" id="IPR018496">
    <property type="entry name" value="PsdUridine_synth_RsuA/RluB_CS"/>
</dbReference>
<keyword evidence="2 4" id="KW-0413">Isomerase</keyword>
<dbReference type="PANTHER" id="PTHR47683">
    <property type="entry name" value="PSEUDOURIDINE SYNTHASE FAMILY PROTEIN-RELATED"/>
    <property type="match status" value="1"/>
</dbReference>
<dbReference type="PANTHER" id="PTHR47683:SF2">
    <property type="entry name" value="RNA-BINDING S4 DOMAIN-CONTAINING PROTEIN"/>
    <property type="match status" value="1"/>
</dbReference>
<feature type="compositionally biased region" description="Basic and acidic residues" evidence="5">
    <location>
        <begin position="14"/>
        <end position="26"/>
    </location>
</feature>
<dbReference type="Proteomes" id="UP001183176">
    <property type="component" value="Unassembled WGS sequence"/>
</dbReference>
<gene>
    <name evidence="7" type="ORF">RM423_15495</name>
</gene>
<keyword evidence="3" id="KW-0694">RNA-binding</keyword>
<evidence type="ECO:0000313" key="7">
    <source>
        <dbReference type="EMBL" id="MDT0262800.1"/>
    </source>
</evidence>
<protein>
    <recommendedName>
        <fullName evidence="4">Pseudouridine synthase</fullName>
        <ecNumber evidence="4">5.4.99.-</ecNumber>
    </recommendedName>
</protein>
<keyword evidence="8" id="KW-1185">Reference proteome</keyword>
<feature type="domain" description="RNA-binding S4" evidence="6">
    <location>
        <begin position="31"/>
        <end position="88"/>
    </location>
</feature>
<dbReference type="InterPro" id="IPR000748">
    <property type="entry name" value="PsdUridine_synth_RsuA/RluB/E/F"/>
</dbReference>
<dbReference type="InterPro" id="IPR006145">
    <property type="entry name" value="PsdUridine_synth_RsuA/RluA"/>
</dbReference>
<dbReference type="EC" id="5.4.99.-" evidence="4"/>
<dbReference type="Pfam" id="PF00849">
    <property type="entry name" value="PseudoU_synth_2"/>
    <property type="match status" value="1"/>
</dbReference>
<dbReference type="InterPro" id="IPR036986">
    <property type="entry name" value="S4_RNA-bd_sf"/>
</dbReference>
<dbReference type="NCBIfam" id="TIGR00093">
    <property type="entry name" value="pseudouridine synthase"/>
    <property type="match status" value="1"/>
</dbReference>
<evidence type="ECO:0000256" key="2">
    <source>
        <dbReference type="ARBA" id="ARBA00023235"/>
    </source>
</evidence>
<dbReference type="SUPFAM" id="SSF55120">
    <property type="entry name" value="Pseudouridine synthase"/>
    <property type="match status" value="1"/>
</dbReference>
<evidence type="ECO:0000256" key="5">
    <source>
        <dbReference type="SAM" id="MobiDB-lite"/>
    </source>
</evidence>
<dbReference type="SMART" id="SM00363">
    <property type="entry name" value="S4"/>
    <property type="match status" value="1"/>
</dbReference>
<organism evidence="7 8">
    <name type="scientific">Jatrophihabitans lederbergiae</name>
    <dbReference type="NCBI Taxonomy" id="3075547"/>
    <lineage>
        <taxon>Bacteria</taxon>
        <taxon>Bacillati</taxon>
        <taxon>Actinomycetota</taxon>
        <taxon>Actinomycetes</taxon>
        <taxon>Jatrophihabitantales</taxon>
        <taxon>Jatrophihabitantaceae</taxon>
        <taxon>Jatrophihabitans</taxon>
    </lineage>
</organism>
<dbReference type="PROSITE" id="PS50889">
    <property type="entry name" value="S4"/>
    <property type="match status" value="1"/>
</dbReference>
<dbReference type="SUPFAM" id="SSF55174">
    <property type="entry name" value="Alpha-L RNA-binding motif"/>
    <property type="match status" value="1"/>
</dbReference>
<proteinExistence type="inferred from homology"/>
<comment type="caution">
    <text evidence="7">The sequence shown here is derived from an EMBL/GenBank/DDBJ whole genome shotgun (WGS) entry which is preliminary data.</text>
</comment>
<evidence type="ECO:0000256" key="4">
    <source>
        <dbReference type="RuleBase" id="RU003887"/>
    </source>
</evidence>
<evidence type="ECO:0000256" key="1">
    <source>
        <dbReference type="ARBA" id="ARBA00008348"/>
    </source>
</evidence>
<dbReference type="InterPro" id="IPR002942">
    <property type="entry name" value="S4_RNA-bd"/>
</dbReference>
<dbReference type="Pfam" id="PF01479">
    <property type="entry name" value="S4"/>
    <property type="match status" value="1"/>
</dbReference>
<comment type="similarity">
    <text evidence="1 4">Belongs to the pseudouridine synthase RsuA family.</text>
</comment>
<feature type="compositionally biased region" description="Acidic residues" evidence="5">
    <location>
        <begin position="1"/>
        <end position="12"/>
    </location>
</feature>
<dbReference type="CDD" id="cd00165">
    <property type="entry name" value="S4"/>
    <property type="match status" value="1"/>
</dbReference>
<evidence type="ECO:0000313" key="8">
    <source>
        <dbReference type="Proteomes" id="UP001183176"/>
    </source>
</evidence>
<name>A0ABU2JCT6_9ACTN</name>
<dbReference type="PROSITE" id="PS01149">
    <property type="entry name" value="PSI_RSU"/>
    <property type="match status" value="1"/>
</dbReference>
<dbReference type="InterPro" id="IPR020103">
    <property type="entry name" value="PsdUridine_synth_cat_dom_sf"/>
</dbReference>
<evidence type="ECO:0000259" key="6">
    <source>
        <dbReference type="SMART" id="SM00363"/>
    </source>
</evidence>